<evidence type="ECO:0000313" key="1">
    <source>
        <dbReference type="EMBL" id="KAH9527684.1"/>
    </source>
</evidence>
<reference evidence="1" key="2">
    <citation type="journal article" date="2022" name="Res Sq">
        <title>Comparative Genomics Reveals Insights into the Divergent Evolution of Astigmatic Mites and Household Pest Adaptations.</title>
        <authorList>
            <person name="Xiong Q."/>
            <person name="Wan A.T.-Y."/>
            <person name="Liu X.-Y."/>
            <person name="Fung C.S.-H."/>
            <person name="Xiao X."/>
            <person name="Malainual N."/>
            <person name="Hou J."/>
            <person name="Wang L."/>
            <person name="Wang M."/>
            <person name="Yang K."/>
            <person name="Cui Y."/>
            <person name="Leung E."/>
            <person name="Nong W."/>
            <person name="Shin S.-K."/>
            <person name="Au S."/>
            <person name="Jeong K.Y."/>
            <person name="Chew F.T."/>
            <person name="Hui J."/>
            <person name="Leung T.F."/>
            <person name="Tungtrongchitr A."/>
            <person name="Zhong N."/>
            <person name="Liu Z."/>
            <person name="Tsui S."/>
        </authorList>
    </citation>
    <scope>NUCLEOTIDE SEQUENCE</scope>
    <source>
        <strain evidence="1">Derf</strain>
        <tissue evidence="1">Whole organism</tissue>
    </source>
</reference>
<keyword evidence="2" id="KW-1185">Reference proteome</keyword>
<protein>
    <submittedName>
        <fullName evidence="1">Uncharacterized protein</fullName>
    </submittedName>
</protein>
<dbReference type="AlphaFoldDB" id="A0A922IE78"/>
<name>A0A922IE78_DERFA</name>
<organism evidence="1 2">
    <name type="scientific">Dermatophagoides farinae</name>
    <name type="common">American house dust mite</name>
    <dbReference type="NCBI Taxonomy" id="6954"/>
    <lineage>
        <taxon>Eukaryota</taxon>
        <taxon>Metazoa</taxon>
        <taxon>Ecdysozoa</taxon>
        <taxon>Arthropoda</taxon>
        <taxon>Chelicerata</taxon>
        <taxon>Arachnida</taxon>
        <taxon>Acari</taxon>
        <taxon>Acariformes</taxon>
        <taxon>Sarcoptiformes</taxon>
        <taxon>Astigmata</taxon>
        <taxon>Psoroptidia</taxon>
        <taxon>Analgoidea</taxon>
        <taxon>Pyroglyphidae</taxon>
        <taxon>Dermatophagoidinae</taxon>
        <taxon>Dermatophagoides</taxon>
    </lineage>
</organism>
<comment type="caution">
    <text evidence="1">The sequence shown here is derived from an EMBL/GenBank/DDBJ whole genome shotgun (WGS) entry which is preliminary data.</text>
</comment>
<accession>A0A922IE78</accession>
<gene>
    <name evidence="1" type="ORF">DERF_001691</name>
</gene>
<sequence>MAVNPYNLRSVRIACTTIALPKNVNNESVNRQILNGTRKAKLFVKPSNDDDDDCNEPLAVVVVVKLFSIPCPSLLIIKPIGRTDADLFHDGGGGGDGK</sequence>
<reference evidence="1" key="1">
    <citation type="submission" date="2013-05" db="EMBL/GenBank/DDBJ databases">
        <authorList>
            <person name="Yim A.K.Y."/>
            <person name="Chan T.F."/>
            <person name="Ji K.M."/>
            <person name="Liu X.Y."/>
            <person name="Zhou J.W."/>
            <person name="Li R.Q."/>
            <person name="Yang K.Y."/>
            <person name="Li J."/>
            <person name="Li M."/>
            <person name="Law P.T.W."/>
            <person name="Wu Y.L."/>
            <person name="Cai Z.L."/>
            <person name="Qin H."/>
            <person name="Bao Y."/>
            <person name="Leung R.K.K."/>
            <person name="Ng P.K.S."/>
            <person name="Zou J."/>
            <person name="Zhong X.J."/>
            <person name="Ran P.X."/>
            <person name="Zhong N.S."/>
            <person name="Liu Z.G."/>
            <person name="Tsui S.K.W."/>
        </authorList>
    </citation>
    <scope>NUCLEOTIDE SEQUENCE</scope>
    <source>
        <strain evidence="1">Derf</strain>
        <tissue evidence="1">Whole organism</tissue>
    </source>
</reference>
<proteinExistence type="predicted"/>
<dbReference type="Proteomes" id="UP000790347">
    <property type="component" value="Unassembled WGS sequence"/>
</dbReference>
<dbReference type="EMBL" id="ASGP02000001">
    <property type="protein sequence ID" value="KAH9527684.1"/>
    <property type="molecule type" value="Genomic_DNA"/>
</dbReference>
<evidence type="ECO:0000313" key="2">
    <source>
        <dbReference type="Proteomes" id="UP000790347"/>
    </source>
</evidence>